<dbReference type="AlphaFoldDB" id="A0A7S6TCN2"/>
<dbReference type="PANTHER" id="PTHR11229:SF16">
    <property type="entry name" value="LARGE RIBOSOMAL SUBUNIT PROTEIN UL3C"/>
    <property type="match status" value="1"/>
</dbReference>
<dbReference type="GO" id="GO:0003735">
    <property type="term" value="F:structural constituent of ribosome"/>
    <property type="evidence" value="ECO:0007669"/>
    <property type="project" value="InterPro"/>
</dbReference>
<gene>
    <name evidence="9" type="primary">rpl3</name>
    <name evidence="9" type="ORF">SpumellaPt_p002</name>
</gene>
<evidence type="ECO:0000256" key="1">
    <source>
        <dbReference type="ARBA" id="ARBA00004229"/>
    </source>
</evidence>
<dbReference type="Gene3D" id="2.40.30.10">
    <property type="entry name" value="Translation factors"/>
    <property type="match status" value="1"/>
</dbReference>
<comment type="similarity">
    <text evidence="2">Belongs to the universal ribosomal protein uL3 family.</text>
</comment>
<keyword evidence="9" id="KW-0934">Plastid</keyword>
<keyword evidence="5 9" id="KW-0689">Ribosomal protein</keyword>
<feature type="region of interest" description="Disordered" evidence="8">
    <location>
        <begin position="130"/>
        <end position="156"/>
    </location>
</feature>
<keyword evidence="6" id="KW-0687">Ribonucleoprotein</keyword>
<evidence type="ECO:0000256" key="7">
    <source>
        <dbReference type="ARBA" id="ARBA00035213"/>
    </source>
</evidence>
<dbReference type="GO" id="GO:0006412">
    <property type="term" value="P:translation"/>
    <property type="evidence" value="ECO:0007669"/>
    <property type="project" value="InterPro"/>
</dbReference>
<evidence type="ECO:0000256" key="5">
    <source>
        <dbReference type="ARBA" id="ARBA00022980"/>
    </source>
</evidence>
<evidence type="ECO:0000256" key="2">
    <source>
        <dbReference type="ARBA" id="ARBA00006540"/>
    </source>
</evidence>
<geneLocation type="plastid" evidence="9"/>
<accession>A0A7S6TCN2</accession>
<comment type="subcellular location">
    <subcellularLocation>
        <location evidence="1">Plastid</location>
        <location evidence="1">Chloroplast</location>
    </subcellularLocation>
</comment>
<dbReference type="GO" id="GO:0019843">
    <property type="term" value="F:rRNA binding"/>
    <property type="evidence" value="ECO:0007669"/>
    <property type="project" value="UniProtKB-KW"/>
</dbReference>
<dbReference type="InterPro" id="IPR000597">
    <property type="entry name" value="Ribosomal_uL3"/>
</dbReference>
<dbReference type="GO" id="GO:0022625">
    <property type="term" value="C:cytosolic large ribosomal subunit"/>
    <property type="evidence" value="ECO:0007669"/>
    <property type="project" value="TreeGrafter"/>
</dbReference>
<dbReference type="InterPro" id="IPR009000">
    <property type="entry name" value="Transl_B-barrel_sf"/>
</dbReference>
<evidence type="ECO:0000256" key="8">
    <source>
        <dbReference type="SAM" id="MobiDB-lite"/>
    </source>
</evidence>
<dbReference type="SUPFAM" id="SSF50447">
    <property type="entry name" value="Translation proteins"/>
    <property type="match status" value="1"/>
</dbReference>
<dbReference type="GO" id="GO:0009507">
    <property type="term" value="C:chloroplast"/>
    <property type="evidence" value="ECO:0007669"/>
    <property type="project" value="UniProtKB-SubCell"/>
</dbReference>
<dbReference type="PANTHER" id="PTHR11229">
    <property type="entry name" value="50S RIBOSOMAL PROTEIN L3"/>
    <property type="match status" value="1"/>
</dbReference>
<keyword evidence="3" id="KW-0699">rRNA-binding</keyword>
<dbReference type="InterPro" id="IPR019927">
    <property type="entry name" value="Ribosomal_uL3_bac/org-type"/>
</dbReference>
<organism evidence="9">
    <name type="scientific">Spumella sp. Baekdong012001B8</name>
    <dbReference type="NCBI Taxonomy" id="2782410"/>
    <lineage>
        <taxon>Eukaryota</taxon>
        <taxon>Sar</taxon>
        <taxon>Stramenopiles</taxon>
        <taxon>Ochrophyta</taxon>
        <taxon>Chrysophyceae</taxon>
        <taxon>Chromulinales</taxon>
        <taxon>Chromulinaceae</taxon>
        <taxon>Spumella</taxon>
    </lineage>
</organism>
<dbReference type="HAMAP" id="MF_01325_B">
    <property type="entry name" value="Ribosomal_uL3_B"/>
    <property type="match status" value="1"/>
</dbReference>
<keyword evidence="4" id="KW-0694">RNA-binding</keyword>
<reference evidence="9" key="1">
    <citation type="journal article" date="2020" name="Front. Plant Sci.">
        <title>Comparative Plastid Genomics of Non-Photosynthetic Chrysophytes: Genome Reduction and Compaction.</title>
        <authorList>
            <person name="Kim J.I."/>
            <person name="Jeong M."/>
            <person name="Archibald J.M."/>
            <person name="Shin W."/>
        </authorList>
    </citation>
    <scope>NUCLEOTIDE SEQUENCE</scope>
    <source>
        <strain evidence="9">Baekdong012001B8</strain>
    </source>
</reference>
<proteinExistence type="inferred from homology"/>
<evidence type="ECO:0000256" key="6">
    <source>
        <dbReference type="ARBA" id="ARBA00023274"/>
    </source>
</evidence>
<evidence type="ECO:0000313" key="9">
    <source>
        <dbReference type="EMBL" id="QOU10700.1"/>
    </source>
</evidence>
<dbReference type="Pfam" id="PF00297">
    <property type="entry name" value="Ribosomal_L3"/>
    <property type="match status" value="1"/>
</dbReference>
<dbReference type="NCBIfam" id="TIGR03625">
    <property type="entry name" value="L3_bact"/>
    <property type="match status" value="1"/>
</dbReference>
<protein>
    <recommendedName>
        <fullName evidence="7">Large ribosomal subunit protein uL3c</fullName>
    </recommendedName>
</protein>
<dbReference type="Gene3D" id="3.30.160.810">
    <property type="match status" value="1"/>
</dbReference>
<name>A0A7S6TCN2_9STRA</name>
<dbReference type="EMBL" id="MN935479">
    <property type="protein sequence ID" value="QOU10700.1"/>
    <property type="molecule type" value="Genomic_DNA"/>
</dbReference>
<sequence>MSITILGNKVGMSQAFDSKGNAIPVTIIKTSPCYITQLKTKENCGYHAIQIGYMDASITKQKVSRPMHGHFAKANLPAFCHVKEFKVSSTLAYSIGQKFSLEDFKVGQLIEVRGVTIGKGNAGNIKRNAFSRGPMSHGSKHHRLQGSIGAGTSPGRVIPGKKMPGRMGGDNQTIKGLKVVYVNVDANIIAIKGSVPGKCQNLLRIKCNLEQ</sequence>
<dbReference type="FunFam" id="2.40.30.10:FF:000065">
    <property type="entry name" value="50S ribosomal protein L3, chloroplastic"/>
    <property type="match status" value="1"/>
</dbReference>
<evidence type="ECO:0000256" key="4">
    <source>
        <dbReference type="ARBA" id="ARBA00022884"/>
    </source>
</evidence>
<evidence type="ECO:0000256" key="3">
    <source>
        <dbReference type="ARBA" id="ARBA00022730"/>
    </source>
</evidence>